<dbReference type="InterPro" id="IPR007409">
    <property type="entry name" value="Restrct_endonuc_type1_HsdR_N"/>
</dbReference>
<dbReference type="InterPro" id="IPR040980">
    <property type="entry name" value="SWI2_SNF2"/>
</dbReference>
<name>A0A2H0XW02_UNCSA</name>
<dbReference type="GO" id="GO:0009307">
    <property type="term" value="P:DNA restriction-modification system"/>
    <property type="evidence" value="ECO:0007669"/>
    <property type="project" value="UniProtKB-KW"/>
</dbReference>
<comment type="catalytic activity">
    <reaction evidence="1">
        <text>Endonucleolytic cleavage of DNA to give random double-stranded fragments with terminal 5'-phosphates, ATP is simultaneously hydrolyzed.</text>
        <dbReference type="EC" id="3.1.21.3"/>
    </reaction>
</comment>
<evidence type="ECO:0000256" key="9">
    <source>
        <dbReference type="ARBA" id="ARBA00022840"/>
    </source>
</evidence>
<dbReference type="CDD" id="cd22332">
    <property type="entry name" value="HsdR_N"/>
    <property type="match status" value="1"/>
</dbReference>
<feature type="domain" description="SWI2/SNF2 ATPase" evidence="12">
    <location>
        <begin position="255"/>
        <end position="360"/>
    </location>
</feature>
<keyword evidence="10" id="KW-0238">DNA-binding</keyword>
<reference evidence="13 14" key="1">
    <citation type="submission" date="2017-09" db="EMBL/GenBank/DDBJ databases">
        <title>Depth-based differentiation of microbial function through sediment-hosted aquifers and enrichment of novel symbionts in the deep terrestrial subsurface.</title>
        <authorList>
            <person name="Probst A.J."/>
            <person name="Ladd B."/>
            <person name="Jarett J.K."/>
            <person name="Geller-Mcgrath D.E."/>
            <person name="Sieber C.M."/>
            <person name="Emerson J.B."/>
            <person name="Anantharaman K."/>
            <person name="Thomas B.C."/>
            <person name="Malmstrom R."/>
            <person name="Stieglmeier M."/>
            <person name="Klingl A."/>
            <person name="Woyke T."/>
            <person name="Ryan C.M."/>
            <person name="Banfield J.F."/>
        </authorList>
    </citation>
    <scope>NUCLEOTIDE SEQUENCE [LARGE SCALE GENOMIC DNA]</scope>
    <source>
        <strain evidence="13">CG08_land_8_20_14_0_20_45_16</strain>
    </source>
</reference>
<evidence type="ECO:0000256" key="1">
    <source>
        <dbReference type="ARBA" id="ARBA00000851"/>
    </source>
</evidence>
<feature type="domain" description="Restriction endonuclease type I HsdR N-terminal" evidence="11">
    <location>
        <begin position="13"/>
        <end position="196"/>
    </location>
</feature>
<dbReference type="EC" id="3.1.21.3" evidence="3"/>
<evidence type="ECO:0000256" key="7">
    <source>
        <dbReference type="ARBA" id="ARBA00022759"/>
    </source>
</evidence>
<keyword evidence="5" id="KW-0547">Nucleotide-binding</keyword>
<dbReference type="Pfam" id="PF18766">
    <property type="entry name" value="SWI2_SNF2"/>
    <property type="match status" value="1"/>
</dbReference>
<keyword evidence="7 13" id="KW-0255">Endonuclease</keyword>
<dbReference type="PANTHER" id="PTHR30195:SF15">
    <property type="entry name" value="TYPE I RESTRICTION ENZYME HINDI ENDONUCLEASE SUBUNIT"/>
    <property type="match status" value="1"/>
</dbReference>
<sequence>MGQLDVGQIERKTQDRIVALFRGRLKYEYLGNWEDRLDNSNIEEGEVIKYLTSRGYNATLIARALDKLRATANNYSESLYTNNKNVYSLLRYGIGIVENAGENNQQVQLIDWKNPEKNNFAVTEEVTIQSNREKRPDIVLYVNGIAIGVLELKRSTVSVGDGIRQSIVNQQKEFIQSFFSTIQFVFAGNDTEGLKYGTILTPEKYYLKWKEDEQDNTMLQLDKYLLKMCEKKRLLEILYDFVLFDGGIKKLPRPHQYFGIKAAQEYVLKQEGGIIWHTQGSGKSLIMVWLAKWILENNPNARVVVLTDRIELDKQIQRVFHDAGETEMKRTTSGRDLMEQLNNHLPRLLCSLIHKFGAPEIFNTDQGCQFTSQDFTGLL</sequence>
<dbReference type="PANTHER" id="PTHR30195">
    <property type="entry name" value="TYPE I SITE-SPECIFIC DEOXYRIBONUCLEASE PROTEIN SUBUNIT M AND R"/>
    <property type="match status" value="1"/>
</dbReference>
<evidence type="ECO:0000256" key="10">
    <source>
        <dbReference type="ARBA" id="ARBA00023125"/>
    </source>
</evidence>
<evidence type="ECO:0000313" key="13">
    <source>
        <dbReference type="EMBL" id="PIS28945.1"/>
    </source>
</evidence>
<evidence type="ECO:0000256" key="5">
    <source>
        <dbReference type="ARBA" id="ARBA00022741"/>
    </source>
</evidence>
<dbReference type="SUPFAM" id="SSF52540">
    <property type="entry name" value="P-loop containing nucleoside triphosphate hydrolases"/>
    <property type="match status" value="1"/>
</dbReference>
<proteinExistence type="inferred from homology"/>
<keyword evidence="6" id="KW-0680">Restriction system</keyword>
<dbReference type="Gene3D" id="3.40.50.300">
    <property type="entry name" value="P-loop containing nucleotide triphosphate hydrolases"/>
    <property type="match status" value="1"/>
</dbReference>
<keyword evidence="8" id="KW-0378">Hydrolase</keyword>
<comment type="similarity">
    <text evidence="2">Belongs to the HsdR family.</text>
</comment>
<evidence type="ECO:0000256" key="8">
    <source>
        <dbReference type="ARBA" id="ARBA00022801"/>
    </source>
</evidence>
<keyword evidence="9" id="KW-0067">ATP-binding</keyword>
<dbReference type="InterPro" id="IPR027417">
    <property type="entry name" value="P-loop_NTPase"/>
</dbReference>
<evidence type="ECO:0000256" key="2">
    <source>
        <dbReference type="ARBA" id="ARBA00008598"/>
    </source>
</evidence>
<evidence type="ECO:0000256" key="3">
    <source>
        <dbReference type="ARBA" id="ARBA00012654"/>
    </source>
</evidence>
<dbReference type="Gene3D" id="3.90.1570.50">
    <property type="match status" value="1"/>
</dbReference>
<dbReference type="Pfam" id="PF04313">
    <property type="entry name" value="HSDR_N"/>
    <property type="match status" value="1"/>
</dbReference>
<comment type="caution">
    <text evidence="13">The sequence shown here is derived from an EMBL/GenBank/DDBJ whole genome shotgun (WGS) entry which is preliminary data.</text>
</comment>
<dbReference type="AlphaFoldDB" id="A0A2H0XW02"/>
<keyword evidence="4" id="KW-0540">Nuclease</keyword>
<dbReference type="InterPro" id="IPR051268">
    <property type="entry name" value="Type-I_R_enzyme_R_subunit"/>
</dbReference>
<evidence type="ECO:0000259" key="12">
    <source>
        <dbReference type="Pfam" id="PF18766"/>
    </source>
</evidence>
<evidence type="ECO:0000256" key="4">
    <source>
        <dbReference type="ARBA" id="ARBA00022722"/>
    </source>
</evidence>
<dbReference type="GO" id="GO:0009035">
    <property type="term" value="F:type I site-specific deoxyribonuclease activity"/>
    <property type="evidence" value="ECO:0007669"/>
    <property type="project" value="UniProtKB-EC"/>
</dbReference>
<evidence type="ECO:0000313" key="14">
    <source>
        <dbReference type="Proteomes" id="UP000231343"/>
    </source>
</evidence>
<evidence type="ECO:0000259" key="11">
    <source>
        <dbReference type="Pfam" id="PF04313"/>
    </source>
</evidence>
<dbReference type="Proteomes" id="UP000231343">
    <property type="component" value="Unassembled WGS sequence"/>
</dbReference>
<feature type="non-terminal residue" evidence="13">
    <location>
        <position position="379"/>
    </location>
</feature>
<gene>
    <name evidence="13" type="ORF">COT42_06625</name>
</gene>
<dbReference type="GO" id="GO:0005524">
    <property type="term" value="F:ATP binding"/>
    <property type="evidence" value="ECO:0007669"/>
    <property type="project" value="UniProtKB-KW"/>
</dbReference>
<evidence type="ECO:0000256" key="6">
    <source>
        <dbReference type="ARBA" id="ARBA00022747"/>
    </source>
</evidence>
<dbReference type="GO" id="GO:0003677">
    <property type="term" value="F:DNA binding"/>
    <property type="evidence" value="ECO:0007669"/>
    <property type="project" value="UniProtKB-KW"/>
</dbReference>
<accession>A0A2H0XW02</accession>
<dbReference type="EMBL" id="PEYM01000110">
    <property type="protein sequence ID" value="PIS28945.1"/>
    <property type="molecule type" value="Genomic_DNA"/>
</dbReference>
<organism evidence="13 14">
    <name type="scientific">Candidatus Saganbacteria bacterium CG08_land_8_20_14_0_20_45_16</name>
    <dbReference type="NCBI Taxonomy" id="2014293"/>
    <lineage>
        <taxon>Bacteria</taxon>
        <taxon>Bacillati</taxon>
        <taxon>Saganbacteria</taxon>
    </lineage>
</organism>
<protein>
    <recommendedName>
        <fullName evidence="3">type I site-specific deoxyribonuclease</fullName>
        <ecNumber evidence="3">3.1.21.3</ecNumber>
    </recommendedName>
</protein>